<organism evidence="1 2">
    <name type="scientific">Lacipirellula parvula</name>
    <dbReference type="NCBI Taxonomy" id="2650471"/>
    <lineage>
        <taxon>Bacteria</taxon>
        <taxon>Pseudomonadati</taxon>
        <taxon>Planctomycetota</taxon>
        <taxon>Planctomycetia</taxon>
        <taxon>Pirellulales</taxon>
        <taxon>Lacipirellulaceae</taxon>
        <taxon>Lacipirellula</taxon>
    </lineage>
</organism>
<evidence type="ECO:0000313" key="2">
    <source>
        <dbReference type="Proteomes" id="UP000326837"/>
    </source>
</evidence>
<protein>
    <submittedName>
        <fullName evidence="1">Uncharacterized protein</fullName>
    </submittedName>
</protein>
<gene>
    <name evidence="1" type="ORF">PLANPX_3224</name>
</gene>
<keyword evidence="2" id="KW-1185">Reference proteome</keyword>
<dbReference type="EMBL" id="AP021861">
    <property type="protein sequence ID" value="BBO33612.1"/>
    <property type="molecule type" value="Genomic_DNA"/>
</dbReference>
<accession>A0A5K7XCC7</accession>
<name>A0A5K7XCC7_9BACT</name>
<reference evidence="2" key="1">
    <citation type="submission" date="2019-10" db="EMBL/GenBank/DDBJ databases">
        <title>Lacipirellula parvula gen. nov., sp. nov., representing a lineage of planctomycetes widespread in freshwater anoxic habitats, and description of the family Lacipirellulaceae.</title>
        <authorList>
            <person name="Dedysh S.N."/>
            <person name="Kulichevskaya I.S."/>
            <person name="Beletsky A.V."/>
            <person name="Rakitin A.L."/>
            <person name="Mardanov A.V."/>
            <person name="Ivanova A.A."/>
            <person name="Saltykova V.X."/>
            <person name="Rijpstra W.I.C."/>
            <person name="Sinninghe Damste J.S."/>
            <person name="Ravin N.V."/>
        </authorList>
    </citation>
    <scope>NUCLEOTIDE SEQUENCE [LARGE SCALE GENOMIC DNA]</scope>
    <source>
        <strain evidence="2">PX69</strain>
    </source>
</reference>
<proteinExistence type="predicted"/>
<evidence type="ECO:0000313" key="1">
    <source>
        <dbReference type="EMBL" id="BBO33612.1"/>
    </source>
</evidence>
<dbReference type="KEGG" id="lpav:PLANPX_3224"/>
<dbReference type="AlphaFoldDB" id="A0A5K7XCC7"/>
<sequence>MLLPKRRHLAFSLAMAAAVAIPSTSEAGRLGDMISGGMESRTELTMH</sequence>
<dbReference type="Proteomes" id="UP000326837">
    <property type="component" value="Chromosome"/>
</dbReference>